<accession>A0A668T2E6</accession>
<evidence type="ECO:0000256" key="1">
    <source>
        <dbReference type="ARBA" id="ARBA00023268"/>
    </source>
</evidence>
<reference evidence="3" key="1">
    <citation type="submission" date="2025-08" db="UniProtKB">
        <authorList>
            <consortium name="Ensembl"/>
        </authorList>
    </citation>
    <scope>IDENTIFICATION</scope>
</reference>
<dbReference type="InterPro" id="IPR043128">
    <property type="entry name" value="Rev_trsase/Diguanyl_cyclase"/>
</dbReference>
<dbReference type="InterPro" id="IPR050951">
    <property type="entry name" value="Retrovirus_Pol_polyprotein"/>
</dbReference>
<sequence>ATSIKFLGQIIDTTGVKADPEKVKAVSNMEAPTDVGGVRRFLGMVNHLGKYLPHLAEKTQPLRELLSTKNMWCWSEAQQTAFDNIKSELSKPPNLALYNPKAQTTVSADASSYGLGAVLLQKQEDDTTKPVAFASRALTNEKCLSSLEKATRSIQIHFYKVPHFQSLKVTEQFLKQELCLIFG</sequence>
<name>A0A668T2E6_OREAU</name>
<proteinExistence type="predicted"/>
<feature type="domain" description="Reverse transcriptase/retrotransposon-derived protein RNase H-like" evidence="2">
    <location>
        <begin position="74"/>
        <end position="160"/>
    </location>
</feature>
<dbReference type="AlphaFoldDB" id="A0A668T2E6"/>
<dbReference type="InterPro" id="IPR043502">
    <property type="entry name" value="DNA/RNA_pol_sf"/>
</dbReference>
<reference evidence="3" key="2">
    <citation type="submission" date="2025-09" db="UniProtKB">
        <authorList>
            <consortium name="Ensembl"/>
        </authorList>
    </citation>
    <scope>IDENTIFICATION</scope>
</reference>
<dbReference type="FunFam" id="3.30.70.270:FF:000026">
    <property type="entry name" value="Transposon Ty3-G Gag-Pol polyprotein"/>
    <property type="match status" value="1"/>
</dbReference>
<dbReference type="SUPFAM" id="SSF56672">
    <property type="entry name" value="DNA/RNA polymerases"/>
    <property type="match status" value="1"/>
</dbReference>
<dbReference type="GO" id="GO:0003824">
    <property type="term" value="F:catalytic activity"/>
    <property type="evidence" value="ECO:0007669"/>
    <property type="project" value="UniProtKB-KW"/>
</dbReference>
<evidence type="ECO:0000313" key="3">
    <source>
        <dbReference type="Ensembl" id="ENSOABP00000020466.2"/>
    </source>
</evidence>
<dbReference type="Ensembl" id="ENSOABT00000021078.2">
    <property type="protein sequence ID" value="ENSOABP00000020466.2"/>
    <property type="gene ID" value="ENSOABG00000009937.2"/>
</dbReference>
<dbReference type="PANTHER" id="PTHR37984">
    <property type="entry name" value="PROTEIN CBG26694"/>
    <property type="match status" value="1"/>
</dbReference>
<dbReference type="Pfam" id="PF17919">
    <property type="entry name" value="RT_RNaseH_2"/>
    <property type="match status" value="1"/>
</dbReference>
<evidence type="ECO:0000313" key="4">
    <source>
        <dbReference type="Proteomes" id="UP000472276"/>
    </source>
</evidence>
<keyword evidence="4" id="KW-1185">Reference proteome</keyword>
<dbReference type="PANTHER" id="PTHR37984:SF5">
    <property type="entry name" value="PROTEIN NYNRIN-LIKE"/>
    <property type="match status" value="1"/>
</dbReference>
<evidence type="ECO:0000259" key="2">
    <source>
        <dbReference type="Pfam" id="PF17919"/>
    </source>
</evidence>
<dbReference type="Gene3D" id="3.30.70.270">
    <property type="match status" value="1"/>
</dbReference>
<dbReference type="Proteomes" id="UP000472276">
    <property type="component" value="Unassembled WGS sequence"/>
</dbReference>
<keyword evidence="1" id="KW-0511">Multifunctional enzyme</keyword>
<organism evidence="3 4">
    <name type="scientific">Oreochromis aureus</name>
    <name type="common">Israeli tilapia</name>
    <name type="synonym">Chromis aureus</name>
    <dbReference type="NCBI Taxonomy" id="47969"/>
    <lineage>
        <taxon>Eukaryota</taxon>
        <taxon>Metazoa</taxon>
        <taxon>Chordata</taxon>
        <taxon>Craniata</taxon>
        <taxon>Vertebrata</taxon>
        <taxon>Euteleostomi</taxon>
        <taxon>Actinopterygii</taxon>
        <taxon>Neopterygii</taxon>
        <taxon>Teleostei</taxon>
        <taxon>Neoteleostei</taxon>
        <taxon>Acanthomorphata</taxon>
        <taxon>Ovalentaria</taxon>
        <taxon>Cichlomorphae</taxon>
        <taxon>Cichliformes</taxon>
        <taxon>Cichlidae</taxon>
        <taxon>African cichlids</taxon>
        <taxon>Pseudocrenilabrinae</taxon>
        <taxon>Oreochromini</taxon>
        <taxon>Oreochromis</taxon>
    </lineage>
</organism>
<dbReference type="OMA" id="MEHIDSR"/>
<dbReference type="InterPro" id="IPR041577">
    <property type="entry name" value="RT_RNaseH_2"/>
</dbReference>
<protein>
    <recommendedName>
        <fullName evidence="2">Reverse transcriptase/retrotransposon-derived protein RNase H-like domain-containing protein</fullName>
    </recommendedName>
</protein>